<dbReference type="Pfam" id="PF07790">
    <property type="entry name" value="Pilin_N"/>
    <property type="match status" value="1"/>
</dbReference>
<accession>A0ABU2FUW6</accession>
<protein>
    <submittedName>
        <fullName evidence="3">Type IV pilin N-terminal domain-containing protein</fullName>
    </submittedName>
</protein>
<keyword evidence="4" id="KW-1185">Reference proteome</keyword>
<evidence type="ECO:0000256" key="1">
    <source>
        <dbReference type="SAM" id="Phobius"/>
    </source>
</evidence>
<keyword evidence="1" id="KW-1133">Transmembrane helix</keyword>
<evidence type="ECO:0000313" key="4">
    <source>
        <dbReference type="Proteomes" id="UP001268864"/>
    </source>
</evidence>
<evidence type="ECO:0000313" key="3">
    <source>
        <dbReference type="EMBL" id="MDS0284209.1"/>
    </source>
</evidence>
<name>A0ABU2FUW6_9EURY</name>
<feature type="domain" description="Archaeal Type IV pilin N-terminal" evidence="2">
    <location>
        <begin position="10"/>
        <end position="84"/>
    </location>
</feature>
<organism evidence="3 4">
    <name type="scientific">Haloarcula onubensis</name>
    <dbReference type="NCBI Taxonomy" id="2950539"/>
    <lineage>
        <taxon>Archaea</taxon>
        <taxon>Methanobacteriati</taxon>
        <taxon>Methanobacteriota</taxon>
        <taxon>Stenosarchaea group</taxon>
        <taxon>Halobacteria</taxon>
        <taxon>Halobacteriales</taxon>
        <taxon>Haloarculaceae</taxon>
        <taxon>Haloarcula</taxon>
    </lineage>
</organism>
<proteinExistence type="predicted"/>
<dbReference type="InterPro" id="IPR012859">
    <property type="entry name" value="Pilin_N_archaeal"/>
</dbReference>
<reference evidence="3 4" key="1">
    <citation type="submission" date="2022-06" db="EMBL/GenBank/DDBJ databases">
        <title>Halomicroarcula sp. a new haloarchaeum isolate from saline soil.</title>
        <authorList>
            <person name="Strakova D."/>
            <person name="Galisteo C."/>
            <person name="Sanchez-Porro C."/>
            <person name="Ventosa A."/>
        </authorList>
    </citation>
    <scope>NUCLEOTIDE SEQUENCE [LARGE SCALE GENOMIC DNA]</scope>
    <source>
        <strain evidence="3 4">S3CR25-11</strain>
    </source>
</reference>
<dbReference type="RefSeq" id="WP_310901951.1">
    <property type="nucleotide sequence ID" value="NZ_JAMQOS010000007.1"/>
</dbReference>
<comment type="caution">
    <text evidence="3">The sequence shown here is derived from an EMBL/GenBank/DDBJ whole genome shotgun (WGS) entry which is preliminary data.</text>
</comment>
<sequence>MGGALSRADRAVSPVVGVTLMIVITVVLAATTAAFALGLNGTGDDTPPQGSFTYDYTQTGNGELRVAYEGGDTLDPSTVRIETAGGAFCPAPGNTSSSCSSSVSELRADSEADGNDWVGSDIEAGTTFGIFGDSSNMLETATVRIVWVDPSVDRTVVLGEWQGPAA</sequence>
<dbReference type="InterPro" id="IPR013373">
    <property type="entry name" value="Flagellin/pilin_N_arc"/>
</dbReference>
<keyword evidence="1" id="KW-0472">Membrane</keyword>
<feature type="transmembrane region" description="Helical" evidence="1">
    <location>
        <begin position="12"/>
        <end position="39"/>
    </location>
</feature>
<dbReference type="Proteomes" id="UP001268864">
    <property type="component" value="Unassembled WGS sequence"/>
</dbReference>
<dbReference type="EMBL" id="JAMQOS010000007">
    <property type="protein sequence ID" value="MDS0284209.1"/>
    <property type="molecule type" value="Genomic_DNA"/>
</dbReference>
<keyword evidence="1" id="KW-0812">Transmembrane</keyword>
<gene>
    <name evidence="3" type="ORF">NDI86_19135</name>
</gene>
<dbReference type="NCBIfam" id="TIGR02537">
    <property type="entry name" value="arch_flag_Nterm"/>
    <property type="match status" value="1"/>
</dbReference>
<evidence type="ECO:0000259" key="2">
    <source>
        <dbReference type="Pfam" id="PF07790"/>
    </source>
</evidence>